<reference evidence="2" key="2">
    <citation type="submission" date="2021-09" db="EMBL/GenBank/DDBJ databases">
        <authorList>
            <person name="Jia N."/>
            <person name="Wang J."/>
            <person name="Shi W."/>
            <person name="Du L."/>
            <person name="Sun Y."/>
            <person name="Zhan W."/>
            <person name="Jiang J."/>
            <person name="Wang Q."/>
            <person name="Zhang B."/>
            <person name="Ji P."/>
            <person name="Sakyi L.B."/>
            <person name="Cui X."/>
            <person name="Yuan T."/>
            <person name="Jiang B."/>
            <person name="Yang W."/>
            <person name="Lam T.T.-Y."/>
            <person name="Chang Q."/>
            <person name="Ding S."/>
            <person name="Wang X."/>
            <person name="Zhu J."/>
            <person name="Ruan X."/>
            <person name="Zhao L."/>
            <person name="Wei J."/>
            <person name="Que T."/>
            <person name="Du C."/>
            <person name="Cheng J."/>
            <person name="Dai P."/>
            <person name="Han X."/>
            <person name="Huang E."/>
            <person name="Gao Y."/>
            <person name="Liu J."/>
            <person name="Shao H."/>
            <person name="Ye R."/>
            <person name="Li L."/>
            <person name="Wei W."/>
            <person name="Wang X."/>
            <person name="Wang C."/>
            <person name="Huo Q."/>
            <person name="Li W."/>
            <person name="Guo W."/>
            <person name="Chen H."/>
            <person name="Chen S."/>
            <person name="Zhou L."/>
            <person name="Zhou L."/>
            <person name="Ni X."/>
            <person name="Tian J."/>
            <person name="Zhou Y."/>
            <person name="Sheng Y."/>
            <person name="Liu T."/>
            <person name="Pan Y."/>
            <person name="Xia L."/>
            <person name="Li J."/>
            <person name="Zhao F."/>
            <person name="Cao W."/>
        </authorList>
    </citation>
    <scope>NUCLEOTIDE SEQUENCE</scope>
    <source>
        <strain evidence="2">Rsan-2018</strain>
        <tissue evidence="2">Larvae</tissue>
    </source>
</reference>
<feature type="region of interest" description="Disordered" evidence="1">
    <location>
        <begin position="76"/>
        <end position="100"/>
    </location>
</feature>
<proteinExistence type="predicted"/>
<evidence type="ECO:0000313" key="3">
    <source>
        <dbReference type="Proteomes" id="UP000821837"/>
    </source>
</evidence>
<dbReference type="VEuPathDB" id="VectorBase:RSAN_057854"/>
<name>A0A9D4STJ0_RHISA</name>
<reference evidence="2" key="1">
    <citation type="journal article" date="2020" name="Cell">
        <title>Large-Scale Comparative Analyses of Tick Genomes Elucidate Their Genetic Diversity and Vector Capacities.</title>
        <authorList>
            <consortium name="Tick Genome and Microbiome Consortium (TIGMIC)"/>
            <person name="Jia N."/>
            <person name="Wang J."/>
            <person name="Shi W."/>
            <person name="Du L."/>
            <person name="Sun Y."/>
            <person name="Zhan W."/>
            <person name="Jiang J.F."/>
            <person name="Wang Q."/>
            <person name="Zhang B."/>
            <person name="Ji P."/>
            <person name="Bell-Sakyi L."/>
            <person name="Cui X.M."/>
            <person name="Yuan T.T."/>
            <person name="Jiang B.G."/>
            <person name="Yang W.F."/>
            <person name="Lam T.T."/>
            <person name="Chang Q.C."/>
            <person name="Ding S.J."/>
            <person name="Wang X.J."/>
            <person name="Zhu J.G."/>
            <person name="Ruan X.D."/>
            <person name="Zhao L."/>
            <person name="Wei J.T."/>
            <person name="Ye R.Z."/>
            <person name="Que T.C."/>
            <person name="Du C.H."/>
            <person name="Zhou Y.H."/>
            <person name="Cheng J.X."/>
            <person name="Dai P.F."/>
            <person name="Guo W.B."/>
            <person name="Han X.H."/>
            <person name="Huang E.J."/>
            <person name="Li L.F."/>
            <person name="Wei W."/>
            <person name="Gao Y.C."/>
            <person name="Liu J.Z."/>
            <person name="Shao H.Z."/>
            <person name="Wang X."/>
            <person name="Wang C.C."/>
            <person name="Yang T.C."/>
            <person name="Huo Q.B."/>
            <person name="Li W."/>
            <person name="Chen H.Y."/>
            <person name="Chen S.E."/>
            <person name="Zhou L.G."/>
            <person name="Ni X.B."/>
            <person name="Tian J.H."/>
            <person name="Sheng Y."/>
            <person name="Liu T."/>
            <person name="Pan Y.S."/>
            <person name="Xia L.Y."/>
            <person name="Li J."/>
            <person name="Zhao F."/>
            <person name="Cao W.C."/>
        </authorList>
    </citation>
    <scope>NUCLEOTIDE SEQUENCE</scope>
    <source>
        <strain evidence="2">Rsan-2018</strain>
    </source>
</reference>
<comment type="caution">
    <text evidence="2">The sequence shown here is derived from an EMBL/GenBank/DDBJ whole genome shotgun (WGS) entry which is preliminary data.</text>
</comment>
<feature type="region of interest" description="Disordered" evidence="1">
    <location>
        <begin position="1"/>
        <end position="39"/>
    </location>
</feature>
<accession>A0A9D4STJ0</accession>
<keyword evidence="3" id="KW-1185">Reference proteome</keyword>
<gene>
    <name evidence="2" type="ORF">HPB52_001848</name>
</gene>
<protein>
    <submittedName>
        <fullName evidence="2">Uncharacterized protein</fullName>
    </submittedName>
</protein>
<evidence type="ECO:0000256" key="1">
    <source>
        <dbReference type="SAM" id="MobiDB-lite"/>
    </source>
</evidence>
<organism evidence="2 3">
    <name type="scientific">Rhipicephalus sanguineus</name>
    <name type="common">Brown dog tick</name>
    <name type="synonym">Ixodes sanguineus</name>
    <dbReference type="NCBI Taxonomy" id="34632"/>
    <lineage>
        <taxon>Eukaryota</taxon>
        <taxon>Metazoa</taxon>
        <taxon>Ecdysozoa</taxon>
        <taxon>Arthropoda</taxon>
        <taxon>Chelicerata</taxon>
        <taxon>Arachnida</taxon>
        <taxon>Acari</taxon>
        <taxon>Parasitiformes</taxon>
        <taxon>Ixodida</taxon>
        <taxon>Ixodoidea</taxon>
        <taxon>Ixodidae</taxon>
        <taxon>Rhipicephalinae</taxon>
        <taxon>Rhipicephalus</taxon>
        <taxon>Rhipicephalus</taxon>
    </lineage>
</organism>
<evidence type="ECO:0000313" key="2">
    <source>
        <dbReference type="EMBL" id="KAH7946604.1"/>
    </source>
</evidence>
<sequence>MQQRERASGGQATAAAASLNRGAKRRAGPEPMDDETLHVSDISELLDKLRTDIISEISPIKLQLAEHTTRLQILESDRQRALLGTPPPPPAAPGKHALCQ</sequence>
<feature type="compositionally biased region" description="Low complexity" evidence="1">
    <location>
        <begin position="8"/>
        <end position="18"/>
    </location>
</feature>
<dbReference type="AlphaFoldDB" id="A0A9D4STJ0"/>
<dbReference type="EMBL" id="JABSTV010001252">
    <property type="protein sequence ID" value="KAH7946604.1"/>
    <property type="molecule type" value="Genomic_DNA"/>
</dbReference>
<dbReference type="Proteomes" id="UP000821837">
    <property type="component" value="Chromosome 6"/>
</dbReference>